<feature type="region of interest" description="Disordered" evidence="1">
    <location>
        <begin position="1"/>
        <end position="23"/>
    </location>
</feature>
<organism evidence="2 3">
    <name type="scientific">Senna tora</name>
    <dbReference type="NCBI Taxonomy" id="362788"/>
    <lineage>
        <taxon>Eukaryota</taxon>
        <taxon>Viridiplantae</taxon>
        <taxon>Streptophyta</taxon>
        <taxon>Embryophyta</taxon>
        <taxon>Tracheophyta</taxon>
        <taxon>Spermatophyta</taxon>
        <taxon>Magnoliopsida</taxon>
        <taxon>eudicotyledons</taxon>
        <taxon>Gunneridae</taxon>
        <taxon>Pentapetalae</taxon>
        <taxon>rosids</taxon>
        <taxon>fabids</taxon>
        <taxon>Fabales</taxon>
        <taxon>Fabaceae</taxon>
        <taxon>Caesalpinioideae</taxon>
        <taxon>Cassia clade</taxon>
        <taxon>Senna</taxon>
    </lineage>
</organism>
<feature type="region of interest" description="Disordered" evidence="1">
    <location>
        <begin position="48"/>
        <end position="145"/>
    </location>
</feature>
<comment type="caution">
    <text evidence="2">The sequence shown here is derived from an EMBL/GenBank/DDBJ whole genome shotgun (WGS) entry which is preliminary data.</text>
</comment>
<keyword evidence="3" id="KW-1185">Reference proteome</keyword>
<feature type="compositionally biased region" description="Basic and acidic residues" evidence="1">
    <location>
        <begin position="57"/>
        <end position="68"/>
    </location>
</feature>
<dbReference type="PANTHER" id="PTHR33144">
    <property type="entry name" value="OS10G0409366 PROTEIN-RELATED"/>
    <property type="match status" value="1"/>
</dbReference>
<dbReference type="PANTHER" id="PTHR33144:SF16">
    <property type="entry name" value="OS02G0129000 PROTEIN"/>
    <property type="match status" value="1"/>
</dbReference>
<evidence type="ECO:0000256" key="1">
    <source>
        <dbReference type="SAM" id="MobiDB-lite"/>
    </source>
</evidence>
<dbReference type="Proteomes" id="UP000634136">
    <property type="component" value="Unassembled WGS sequence"/>
</dbReference>
<evidence type="ECO:0000313" key="2">
    <source>
        <dbReference type="EMBL" id="KAF7821443.1"/>
    </source>
</evidence>
<accession>A0A834TFS8</accession>
<feature type="compositionally biased region" description="Basic and acidic residues" evidence="1">
    <location>
        <begin position="1"/>
        <end position="19"/>
    </location>
</feature>
<protein>
    <recommendedName>
        <fullName evidence="4">Transposase</fullName>
    </recommendedName>
</protein>
<feature type="region of interest" description="Disordered" evidence="1">
    <location>
        <begin position="163"/>
        <end position="199"/>
    </location>
</feature>
<dbReference type="AlphaFoldDB" id="A0A834TFS8"/>
<gene>
    <name evidence="2" type="ORF">G2W53_026898</name>
</gene>
<dbReference type="OrthoDB" id="1304102at2759"/>
<reference evidence="2" key="1">
    <citation type="submission" date="2020-09" db="EMBL/GenBank/DDBJ databases">
        <title>Genome-Enabled Discovery of Anthraquinone Biosynthesis in Senna tora.</title>
        <authorList>
            <person name="Kang S.-H."/>
            <person name="Pandey R.P."/>
            <person name="Lee C.-M."/>
            <person name="Sim J.-S."/>
            <person name="Jeong J.-T."/>
            <person name="Choi B.-S."/>
            <person name="Jung M."/>
            <person name="Ginzburg D."/>
            <person name="Zhao K."/>
            <person name="Won S.Y."/>
            <person name="Oh T.-J."/>
            <person name="Yu Y."/>
            <person name="Kim N.-H."/>
            <person name="Lee O.R."/>
            <person name="Lee T.-H."/>
            <person name="Bashyal P."/>
            <person name="Kim T.-S."/>
            <person name="Lee W.-H."/>
            <person name="Kawkins C."/>
            <person name="Kim C.-K."/>
            <person name="Kim J.S."/>
            <person name="Ahn B.O."/>
            <person name="Rhee S.Y."/>
            <person name="Sohng J.K."/>
        </authorList>
    </citation>
    <scope>NUCLEOTIDE SEQUENCE</scope>
    <source>
        <tissue evidence="2">Leaf</tissue>
    </source>
</reference>
<evidence type="ECO:0000313" key="3">
    <source>
        <dbReference type="Proteomes" id="UP000634136"/>
    </source>
</evidence>
<proteinExistence type="predicted"/>
<evidence type="ECO:0008006" key="4">
    <source>
        <dbReference type="Google" id="ProtNLM"/>
    </source>
</evidence>
<dbReference type="EMBL" id="JAAIUW010000008">
    <property type="protein sequence ID" value="KAF7821443.1"/>
    <property type="molecule type" value="Genomic_DNA"/>
</dbReference>
<name>A0A834TFS8_9FABA</name>
<sequence>MKKGETFKEKVLASDRKAESPSIRNGFNFDLQAKSSTDLLRQFKKVKREKVHNMQKRLLESKLKESKGGCHQRQCQKKPPLPKTSTQVESQRVQGDQSQYNKVDTIKKPNQNVAEVQQSNETPHGPKKLKRKSMCPPLSMDDFLGNVESDNEEIMMNEEVEQNEIEQNEEDNNHHNEVEEENNCDITKGTSKKRTRGQTSCKNIHAISVEEREEVILNDDGQPIGPREKTVKDLSLFLGTMARNSTFCPLTYTNWKAMPSDLKDHMWKYINTKFNVPDEVKRWVESTIQDVWRRYKCKIKKLHFEKFANMTERLKHRPAIILESHFKKLCLYWSNENVKARQSQLKDHLTQNPEQNHTGAFKEVFGKEKAGRVRCYGRNVTPTALKQKEKQNQIMDSMKQEHAKEVNSLKSELQDVKQQMLGMQSFIKVWIQQNNSGMNMENLDVFFRSFPSEANNAQNDEGQCNEHSTTHDSNPIFYFLMLLLHIYIVQRKWTTW</sequence>
<feature type="compositionally biased region" description="Polar residues" evidence="1">
    <location>
        <begin position="83"/>
        <end position="122"/>
    </location>
</feature>